<dbReference type="AlphaFoldDB" id="A0A495E8S7"/>
<feature type="compositionally biased region" description="Basic and acidic residues" evidence="1">
    <location>
        <begin position="345"/>
        <end position="366"/>
    </location>
</feature>
<reference evidence="3 4" key="1">
    <citation type="submission" date="2018-10" db="EMBL/GenBank/DDBJ databases">
        <title>Genomic Encyclopedia of Archaeal and Bacterial Type Strains, Phase II (KMG-II): from individual species to whole genera.</title>
        <authorList>
            <person name="Goeker M."/>
        </authorList>
    </citation>
    <scope>NUCLEOTIDE SEQUENCE [LARGE SCALE GENOMIC DNA]</scope>
    <source>
        <strain evidence="3 4">DSM 25230</strain>
    </source>
</reference>
<keyword evidence="4" id="KW-1185">Reference proteome</keyword>
<sequence length="366" mass="41655">MASSFEQKKLKNIFFTLFFAIPIIGFSQYTNVINSNRPGQSVSAFAVGKNVVQLEAGLLYEQQDHNLLNTQSNIWATEFSLRYGLLFERLEINWEGIFQNQDITFANNGTEDSYTNFSRNRIGLKFLVFDPFINPKRANPNLYSWKANNKFVLDNLVPAISVYAGVNYLFGDNPFYVGDPNLSYRAMVATQSRLTPRFVLITNFAYDRISTDFPEMSYLVSLSHAFRNPKWSVFIENQGIKSDRYADNLLRGGVAHLLSERLQADINLGASFKNTPSRVFISLGASYRFDFHKDPEVSIDEQKAGQNGGPIKKNSMKKKKKEKNKGSGAEDIDLGPSKKQLKKLKKEENKKAKNKKKEKEDGVIEF</sequence>
<dbReference type="EMBL" id="RBIQ01000008">
    <property type="protein sequence ID" value="RKR13324.1"/>
    <property type="molecule type" value="Genomic_DNA"/>
</dbReference>
<dbReference type="Pfam" id="PF13557">
    <property type="entry name" value="Phenol_MetA_deg"/>
    <property type="match status" value="1"/>
</dbReference>
<accession>A0A495E8S7</accession>
<dbReference type="Proteomes" id="UP000269412">
    <property type="component" value="Unassembled WGS sequence"/>
</dbReference>
<feature type="region of interest" description="Disordered" evidence="1">
    <location>
        <begin position="298"/>
        <end position="366"/>
    </location>
</feature>
<dbReference type="RefSeq" id="WP_121067881.1">
    <property type="nucleotide sequence ID" value="NZ_RBIQ01000008.1"/>
</dbReference>
<evidence type="ECO:0000313" key="4">
    <source>
        <dbReference type="Proteomes" id="UP000269412"/>
    </source>
</evidence>
<gene>
    <name evidence="3" type="ORF">CLV91_2041</name>
</gene>
<keyword evidence="2" id="KW-0472">Membrane</keyword>
<evidence type="ECO:0000313" key="3">
    <source>
        <dbReference type="EMBL" id="RKR13324.1"/>
    </source>
</evidence>
<name>A0A495E8S7_9FLAO</name>
<evidence type="ECO:0000256" key="1">
    <source>
        <dbReference type="SAM" id="MobiDB-lite"/>
    </source>
</evidence>
<organism evidence="3 4">
    <name type="scientific">Maribacter vaceletii</name>
    <dbReference type="NCBI Taxonomy" id="1206816"/>
    <lineage>
        <taxon>Bacteria</taxon>
        <taxon>Pseudomonadati</taxon>
        <taxon>Bacteroidota</taxon>
        <taxon>Flavobacteriia</taxon>
        <taxon>Flavobacteriales</taxon>
        <taxon>Flavobacteriaceae</taxon>
        <taxon>Maribacter</taxon>
    </lineage>
</organism>
<dbReference type="OrthoDB" id="1421312at2"/>
<comment type="caution">
    <text evidence="3">The sequence shown here is derived from an EMBL/GenBank/DDBJ whole genome shotgun (WGS) entry which is preliminary data.</text>
</comment>
<feature type="compositionally biased region" description="Basic residues" evidence="1">
    <location>
        <begin position="314"/>
        <end position="323"/>
    </location>
</feature>
<keyword evidence="2" id="KW-0812">Transmembrane</keyword>
<feature type="transmembrane region" description="Helical" evidence="2">
    <location>
        <begin position="12"/>
        <end position="30"/>
    </location>
</feature>
<keyword evidence="2" id="KW-1133">Transmembrane helix</keyword>
<dbReference type="InterPro" id="IPR025737">
    <property type="entry name" value="FApF"/>
</dbReference>
<protein>
    <submittedName>
        <fullName evidence="3">Outer membrane putative beta-barrel porin/alpha-amylase</fullName>
    </submittedName>
</protein>
<evidence type="ECO:0000256" key="2">
    <source>
        <dbReference type="SAM" id="Phobius"/>
    </source>
</evidence>
<proteinExistence type="predicted"/>